<sequence length="304" mass="34040">MAYARKRRTRVVRRRPTRKSSRRSYGKRRAYRKRAPMSRRRVLNVTSRKKRNTMLTVSNTTTSGASQTNAAGNLFISGANGGQVLWLATANDLTSPSSHIISQQAARTSTTCFMRGLSEHIRLQTNTAIPWFHRRICFTTRGVTSFNTLSVSDTPTQPYAAYFTGGSGMQRLLFNQNVNAQGNTSSAQTDILFKGQQGSDWVDPIMAPVDTGRVSVKFDKTWTLKSGNQSGTIYERKLWHGMNKNLEYDDDESGYQEISRFISSSANTGMGDYYIMDFFAAGFGGSSGDLLSMNCTSTLYWHEK</sequence>
<reference evidence="2" key="1">
    <citation type="journal article" date="2024" name="Microbiol. Spectr.">
        <title>Full-genome sequencing of dozens of new DNA viruses found in Spanish bat feces.</title>
        <authorList>
            <person name="Buigues J."/>
            <person name="Vinals A."/>
            <person name="Martinez-Recio R."/>
            <person name="Monros J.S."/>
            <person name="Sanjuan R."/>
            <person name="Cuevas J.M."/>
        </authorList>
    </citation>
    <scope>NUCLEOTIDE SEQUENCE</scope>
    <source>
        <strain evidence="2">MAVG40</strain>
    </source>
</reference>
<evidence type="ECO:0000313" key="2">
    <source>
        <dbReference type="EMBL" id="WZK92917.1"/>
    </source>
</evidence>
<evidence type="ECO:0000256" key="1">
    <source>
        <dbReference type="SAM" id="MobiDB-lite"/>
    </source>
</evidence>
<proteinExistence type="predicted"/>
<feature type="region of interest" description="Disordered" evidence="1">
    <location>
        <begin position="1"/>
        <end position="37"/>
    </location>
</feature>
<reference evidence="2" key="2">
    <citation type="submission" date="2024-02" db="EMBL/GenBank/DDBJ databases">
        <authorList>
            <person name="Buigues J."/>
            <person name="Vinals A."/>
            <person name="Martinez-Recio R."/>
            <person name="S Monros J."/>
            <person name="Sanjuan R."/>
            <person name="Cuevas J.M."/>
        </authorList>
    </citation>
    <scope>NUCLEOTIDE SEQUENCE</scope>
    <source>
        <strain evidence="2">MAVG40</strain>
    </source>
</reference>
<dbReference type="EMBL" id="PP410094">
    <property type="protein sequence ID" value="WZK92917.1"/>
    <property type="molecule type" value="Genomic_DNA"/>
</dbReference>
<accession>A0AAU6S5C8</accession>
<name>A0AAU6S5C8_9VIRU</name>
<organism evidence="2">
    <name type="scientific">Eptesicus serotinus feces associated gemycircularvirus 1</name>
    <dbReference type="NCBI Taxonomy" id="3139974"/>
    <lineage>
        <taxon>Viruses</taxon>
        <taxon>Monodnaviria</taxon>
        <taxon>Shotokuvirae</taxon>
        <taxon>Cressdnaviricota</taxon>
        <taxon>Repensiviricetes</taxon>
        <taxon>Geplafuvirales</taxon>
        <taxon>Genomoviridae</taxon>
        <taxon>Gemycircularvirus</taxon>
    </lineage>
</organism>
<protein>
    <submittedName>
        <fullName evidence="2">Capsid protein</fullName>
    </submittedName>
</protein>